<evidence type="ECO:0000256" key="1">
    <source>
        <dbReference type="SAM" id="MobiDB-lite"/>
    </source>
</evidence>
<dbReference type="EMBL" id="VFPA01000002">
    <property type="protein sequence ID" value="TQM11928.1"/>
    <property type="molecule type" value="Genomic_DNA"/>
</dbReference>
<dbReference type="RefSeq" id="WP_142056345.1">
    <property type="nucleotide sequence ID" value="NZ_VFPA01000002.1"/>
</dbReference>
<evidence type="ECO:0000313" key="4">
    <source>
        <dbReference type="EMBL" id="TQM11928.1"/>
    </source>
</evidence>
<dbReference type="Gene3D" id="1.10.10.2840">
    <property type="entry name" value="PucR C-terminal helix-turn-helix domain"/>
    <property type="match status" value="1"/>
</dbReference>
<dbReference type="Pfam" id="PF13556">
    <property type="entry name" value="HTH_30"/>
    <property type="match status" value="1"/>
</dbReference>
<name>A0A543DRH7_9PSEU</name>
<dbReference type="Proteomes" id="UP000315677">
    <property type="component" value="Unassembled WGS sequence"/>
</dbReference>
<dbReference type="Pfam" id="PF14361">
    <property type="entry name" value="RsbRD_N"/>
    <property type="match status" value="1"/>
</dbReference>
<gene>
    <name evidence="4" type="ORF">FB558_4501</name>
</gene>
<evidence type="ECO:0000259" key="2">
    <source>
        <dbReference type="Pfam" id="PF13556"/>
    </source>
</evidence>
<proteinExistence type="predicted"/>
<dbReference type="AlphaFoldDB" id="A0A543DRH7"/>
<organism evidence="4 5">
    <name type="scientific">Pseudonocardia kunmingensis</name>
    <dbReference type="NCBI Taxonomy" id="630975"/>
    <lineage>
        <taxon>Bacteria</taxon>
        <taxon>Bacillati</taxon>
        <taxon>Actinomycetota</taxon>
        <taxon>Actinomycetes</taxon>
        <taxon>Pseudonocardiales</taxon>
        <taxon>Pseudonocardiaceae</taxon>
        <taxon>Pseudonocardia</taxon>
    </lineage>
</organism>
<sequence length="409" mass="45242">MGRRRGGVTRDEAWDALMDRLQQVGLLDGHGPMAERMLARVFTHTSYRHVDHDVLLESWRRNMSVSVAGVRARRSPGPEDDDTPLRRVGEDRARQGVGVAEMLQTSMQHQKIFVDLVREHAPPSPYRDSLLLELFSTKQAWSAWSMVALAAGHREAELEIQRRAQEHQDGFVRRIISGSIAASEIGAGAEAYGVDRDRHYRAFRARPAPGTDAVRVMERYLRVAGTGERRNGMMALVDGDLCGFVAVLPPEPPPTAVGVSPPVPLHELPAVFRLATRALETAQAMGRREVVGLADLGLHPAVMADHDLGELMHARFVAPFDGLGASGAAILETVECYLRSGNRLEVTRQQLFLHTNTVRYRLSRFESITGCSLRDNDALVQVWWALAWDRLRRAGEGAGEPGAYRDAAG</sequence>
<evidence type="ECO:0000313" key="5">
    <source>
        <dbReference type="Proteomes" id="UP000315677"/>
    </source>
</evidence>
<dbReference type="InterPro" id="IPR042070">
    <property type="entry name" value="PucR_C-HTH_sf"/>
</dbReference>
<evidence type="ECO:0000259" key="3">
    <source>
        <dbReference type="Pfam" id="PF14361"/>
    </source>
</evidence>
<dbReference type="OrthoDB" id="3196285at2"/>
<comment type="caution">
    <text evidence="4">The sequence shown here is derived from an EMBL/GenBank/DDBJ whole genome shotgun (WGS) entry which is preliminary data.</text>
</comment>
<dbReference type="InterPro" id="IPR025736">
    <property type="entry name" value="PucR_C-HTH_dom"/>
</dbReference>
<dbReference type="InterPro" id="IPR051448">
    <property type="entry name" value="CdaR-like_regulators"/>
</dbReference>
<protein>
    <submittedName>
        <fullName evidence="4">PucR-like helix-turn-helix protein</fullName>
    </submittedName>
</protein>
<feature type="region of interest" description="Disordered" evidence="1">
    <location>
        <begin position="69"/>
        <end position="88"/>
    </location>
</feature>
<feature type="domain" description="PucR C-terminal helix-turn-helix" evidence="2">
    <location>
        <begin position="331"/>
        <end position="387"/>
    </location>
</feature>
<accession>A0A543DRH7</accession>
<feature type="domain" description="RsbT co-antagonist protein RsbRD N-terminal" evidence="3">
    <location>
        <begin position="33"/>
        <end position="166"/>
    </location>
</feature>
<reference evidence="4 5" key="1">
    <citation type="submission" date="2019-06" db="EMBL/GenBank/DDBJ databases">
        <title>Sequencing the genomes of 1000 actinobacteria strains.</title>
        <authorList>
            <person name="Klenk H.-P."/>
        </authorList>
    </citation>
    <scope>NUCLEOTIDE SEQUENCE [LARGE SCALE GENOMIC DNA]</scope>
    <source>
        <strain evidence="4 5">DSM 45301</strain>
    </source>
</reference>
<keyword evidence="5" id="KW-1185">Reference proteome</keyword>
<dbReference type="InterPro" id="IPR025751">
    <property type="entry name" value="RsbRD_N_dom"/>
</dbReference>
<dbReference type="PANTHER" id="PTHR33744">
    <property type="entry name" value="CARBOHYDRATE DIACID REGULATOR"/>
    <property type="match status" value="1"/>
</dbReference>